<dbReference type="Proteomes" id="UP001244011">
    <property type="component" value="Unassembled WGS sequence"/>
</dbReference>
<sequence>MSKFLKLGAPLDATGLPVHATSVSNLIQPSPHELPSSQERPSLQEQFYVRNRLHLRARFKFRSRIDQDEFWAALFGTIGAITTIQLDVAFLAPLVIVALCSFLARYTGLRQKAWMGKIGKRVGLTANVIGTIPISVLRNPEKPPLSGGCSRLPMREGLSRREVRYRRVG</sequence>
<keyword evidence="1" id="KW-0472">Membrane</keyword>
<reference evidence="2" key="1">
    <citation type="submission" date="2023-06" db="EMBL/GenBank/DDBJ databases">
        <title>Genome-scale phylogeny and comparative genomics of the fungal order Sordariales.</title>
        <authorList>
            <consortium name="Lawrence Berkeley National Laboratory"/>
            <person name="Hensen N."/>
            <person name="Bonometti L."/>
            <person name="Westerberg I."/>
            <person name="Brannstrom I.O."/>
            <person name="Guillou S."/>
            <person name="Cros-Aarteil S."/>
            <person name="Calhoun S."/>
            <person name="Haridas S."/>
            <person name="Kuo A."/>
            <person name="Mondo S."/>
            <person name="Pangilinan J."/>
            <person name="Riley R."/>
            <person name="Labutti K."/>
            <person name="Andreopoulos B."/>
            <person name="Lipzen A."/>
            <person name="Chen C."/>
            <person name="Yanf M."/>
            <person name="Daum C."/>
            <person name="Ng V."/>
            <person name="Clum A."/>
            <person name="Steindorff A."/>
            <person name="Ohm R."/>
            <person name="Martin F."/>
            <person name="Silar P."/>
            <person name="Natvig D."/>
            <person name="Lalanne C."/>
            <person name="Gautier V."/>
            <person name="Ament-Velasquez S.L."/>
            <person name="Kruys A."/>
            <person name="Hutchinson M.I."/>
            <person name="Powell A.J."/>
            <person name="Barry K."/>
            <person name="Miller A.N."/>
            <person name="Grigoriev I.V."/>
            <person name="Debuchy R."/>
            <person name="Gladieux P."/>
            <person name="Thoren M.H."/>
            <person name="Johannesson H."/>
        </authorList>
    </citation>
    <scope>NUCLEOTIDE SEQUENCE</scope>
    <source>
        <strain evidence="2">8032-3</strain>
    </source>
</reference>
<proteinExistence type="predicted"/>
<protein>
    <submittedName>
        <fullName evidence="2">Uncharacterized protein</fullName>
    </submittedName>
</protein>
<keyword evidence="1" id="KW-0812">Transmembrane</keyword>
<evidence type="ECO:0000256" key="1">
    <source>
        <dbReference type="SAM" id="Phobius"/>
    </source>
</evidence>
<gene>
    <name evidence="2" type="ORF">QBC33DRAFT_510375</name>
</gene>
<comment type="caution">
    <text evidence="2">The sequence shown here is derived from an EMBL/GenBank/DDBJ whole genome shotgun (WGS) entry which is preliminary data.</text>
</comment>
<dbReference type="AlphaFoldDB" id="A0AAJ0C994"/>
<dbReference type="EMBL" id="MU838997">
    <property type="protein sequence ID" value="KAK1772520.1"/>
    <property type="molecule type" value="Genomic_DNA"/>
</dbReference>
<evidence type="ECO:0000313" key="3">
    <source>
        <dbReference type="Proteomes" id="UP001244011"/>
    </source>
</evidence>
<dbReference type="GeneID" id="85308951"/>
<keyword evidence="3" id="KW-1185">Reference proteome</keyword>
<organism evidence="2 3">
    <name type="scientific">Phialemonium atrogriseum</name>
    <dbReference type="NCBI Taxonomy" id="1093897"/>
    <lineage>
        <taxon>Eukaryota</taxon>
        <taxon>Fungi</taxon>
        <taxon>Dikarya</taxon>
        <taxon>Ascomycota</taxon>
        <taxon>Pezizomycotina</taxon>
        <taxon>Sordariomycetes</taxon>
        <taxon>Sordariomycetidae</taxon>
        <taxon>Cephalothecales</taxon>
        <taxon>Cephalothecaceae</taxon>
        <taxon>Phialemonium</taxon>
    </lineage>
</organism>
<feature type="transmembrane region" description="Helical" evidence="1">
    <location>
        <begin position="90"/>
        <end position="108"/>
    </location>
</feature>
<keyword evidence="1" id="KW-1133">Transmembrane helix</keyword>
<name>A0AAJ0C994_9PEZI</name>
<accession>A0AAJ0C994</accession>
<evidence type="ECO:0000313" key="2">
    <source>
        <dbReference type="EMBL" id="KAK1772520.1"/>
    </source>
</evidence>
<dbReference type="RefSeq" id="XP_060288733.1">
    <property type="nucleotide sequence ID" value="XM_060425764.1"/>
</dbReference>